<proteinExistence type="predicted"/>
<dbReference type="Proteomes" id="UP001153678">
    <property type="component" value="Unassembled WGS sequence"/>
</dbReference>
<feature type="coiled-coil region" evidence="1">
    <location>
        <begin position="105"/>
        <end position="132"/>
    </location>
</feature>
<dbReference type="AlphaFoldDB" id="A0A9W4SXI2"/>
<comment type="caution">
    <text evidence="2">The sequence shown here is derived from an EMBL/GenBank/DDBJ whole genome shotgun (WGS) entry which is preliminary data.</text>
</comment>
<sequence length="159" mass="18779">MLLTKVQKNSLQFVWQEFGKDFTFTICNAEVHKIFPIHFSYQNQTKKKQTLICSLKRKSEELEKICDNEESSIIHRISLEVNGKNITPESTQTLMVIHEEKKVALYNINHNIKKLKDKVTQLHNEKSNLNDKTDLNQRFEKIKKAVHDILNEKIWDLQS</sequence>
<evidence type="ECO:0000256" key="1">
    <source>
        <dbReference type="SAM" id="Coils"/>
    </source>
</evidence>
<accession>A0A9W4SXI2</accession>
<dbReference type="EMBL" id="CAMKVN010002801">
    <property type="protein sequence ID" value="CAI2182666.1"/>
    <property type="molecule type" value="Genomic_DNA"/>
</dbReference>
<evidence type="ECO:0000313" key="2">
    <source>
        <dbReference type="EMBL" id="CAI2182666.1"/>
    </source>
</evidence>
<name>A0A9W4SXI2_9GLOM</name>
<reference evidence="2" key="1">
    <citation type="submission" date="2022-08" db="EMBL/GenBank/DDBJ databases">
        <authorList>
            <person name="Kallberg Y."/>
            <person name="Tangrot J."/>
            <person name="Rosling A."/>
        </authorList>
    </citation>
    <scope>NUCLEOTIDE SEQUENCE</scope>
    <source>
        <strain evidence="2">Wild A</strain>
    </source>
</reference>
<dbReference type="OrthoDB" id="2420210at2759"/>
<keyword evidence="1" id="KW-0175">Coiled coil</keyword>
<gene>
    <name evidence="2" type="ORF">FWILDA_LOCUS10693</name>
</gene>
<evidence type="ECO:0000313" key="3">
    <source>
        <dbReference type="Proteomes" id="UP001153678"/>
    </source>
</evidence>
<organism evidence="2 3">
    <name type="scientific">Funneliformis geosporum</name>
    <dbReference type="NCBI Taxonomy" id="1117311"/>
    <lineage>
        <taxon>Eukaryota</taxon>
        <taxon>Fungi</taxon>
        <taxon>Fungi incertae sedis</taxon>
        <taxon>Mucoromycota</taxon>
        <taxon>Glomeromycotina</taxon>
        <taxon>Glomeromycetes</taxon>
        <taxon>Glomerales</taxon>
        <taxon>Glomeraceae</taxon>
        <taxon>Funneliformis</taxon>
    </lineage>
</organism>
<protein>
    <submittedName>
        <fullName evidence="2">1828_t:CDS:1</fullName>
    </submittedName>
</protein>
<keyword evidence="3" id="KW-1185">Reference proteome</keyword>